<comment type="subunit">
    <text evidence="2">Heterodimer of SbcC and SbcD.</text>
</comment>
<dbReference type="GO" id="GO:0006302">
    <property type="term" value="P:double-strand break repair"/>
    <property type="evidence" value="ECO:0007669"/>
    <property type="project" value="InterPro"/>
</dbReference>
<feature type="compositionally biased region" description="Basic and acidic residues" evidence="5">
    <location>
        <begin position="527"/>
        <end position="538"/>
    </location>
</feature>
<feature type="region of interest" description="Disordered" evidence="5">
    <location>
        <begin position="527"/>
        <end position="560"/>
    </location>
</feature>
<feature type="compositionally biased region" description="Basic and acidic residues" evidence="5">
    <location>
        <begin position="203"/>
        <end position="216"/>
    </location>
</feature>
<dbReference type="SUPFAM" id="SSF52540">
    <property type="entry name" value="P-loop containing nucleoside triphosphate hydrolases"/>
    <property type="match status" value="1"/>
</dbReference>
<dbReference type="PANTHER" id="PTHR32114:SF2">
    <property type="entry name" value="ABC TRANSPORTER ABCH.3"/>
    <property type="match status" value="1"/>
</dbReference>
<evidence type="ECO:0000256" key="2">
    <source>
        <dbReference type="ARBA" id="ARBA00011322"/>
    </source>
</evidence>
<dbReference type="EMBL" id="CP010849">
    <property type="protein sequence ID" value="AJP00200.1"/>
    <property type="molecule type" value="Genomic_DNA"/>
</dbReference>
<dbReference type="PANTHER" id="PTHR32114">
    <property type="entry name" value="ABC TRANSPORTER ABCH.3"/>
    <property type="match status" value="1"/>
</dbReference>
<evidence type="ECO:0000256" key="3">
    <source>
        <dbReference type="ARBA" id="ARBA00013368"/>
    </source>
</evidence>
<proteinExistence type="inferred from homology"/>
<keyword evidence="4" id="KW-0175">Coiled coil</keyword>
<evidence type="ECO:0000256" key="5">
    <source>
        <dbReference type="SAM" id="MobiDB-lite"/>
    </source>
</evidence>
<dbReference type="InterPro" id="IPR027417">
    <property type="entry name" value="P-loop_NTPase"/>
</dbReference>
<feature type="coiled-coil region" evidence="4">
    <location>
        <begin position="336"/>
        <end position="408"/>
    </location>
</feature>
<feature type="coiled-coil region" evidence="4">
    <location>
        <begin position="792"/>
        <end position="819"/>
    </location>
</feature>
<evidence type="ECO:0000256" key="4">
    <source>
        <dbReference type="SAM" id="Coils"/>
    </source>
</evidence>
<organism evidence="7 8">
    <name type="scientific">Streptomyces cyaneogriseus subsp. noncyanogenus</name>
    <dbReference type="NCBI Taxonomy" id="477245"/>
    <lineage>
        <taxon>Bacteria</taxon>
        <taxon>Bacillati</taxon>
        <taxon>Actinomycetota</taxon>
        <taxon>Actinomycetes</taxon>
        <taxon>Kitasatosporales</taxon>
        <taxon>Streptomycetaceae</taxon>
        <taxon>Streptomyces</taxon>
    </lineage>
</organism>
<evidence type="ECO:0000256" key="1">
    <source>
        <dbReference type="ARBA" id="ARBA00006930"/>
    </source>
</evidence>
<dbReference type="AlphaFoldDB" id="A0A0C5FUS3"/>
<feature type="domain" description="Rad50/SbcC-type AAA" evidence="6">
    <location>
        <begin position="16"/>
        <end position="181"/>
    </location>
</feature>
<dbReference type="HOGENOM" id="CLU_004785_1_2_11"/>
<evidence type="ECO:0000313" key="7">
    <source>
        <dbReference type="EMBL" id="AJP00200.1"/>
    </source>
</evidence>
<dbReference type="GO" id="GO:0016887">
    <property type="term" value="F:ATP hydrolysis activity"/>
    <property type="evidence" value="ECO:0007669"/>
    <property type="project" value="InterPro"/>
</dbReference>
<comment type="similarity">
    <text evidence="1">Belongs to the SMC family. SbcC subfamily.</text>
</comment>
<dbReference type="KEGG" id="scw:TU94_00090"/>
<dbReference type="PATRIC" id="fig|477245.3.peg.21"/>
<protein>
    <recommendedName>
        <fullName evidence="3">Nuclease SbcCD subunit C</fullName>
    </recommendedName>
</protein>
<evidence type="ECO:0000313" key="8">
    <source>
        <dbReference type="Proteomes" id="UP000032234"/>
    </source>
</evidence>
<sequence>MDVQPHRIGDGMRPLSITLSGVRSYIGTCGPLDFTQRSLVGILGDTGAGKSTLLEAITYALYGRTSWGDHGTQLIADGCEKMSIDFTFTVDGTAWRVIRVCHRGDRSPEVRLCSGDTDGTAVNGVRPVNRRIQELLNLDYASFTSAVLLPQGKFDTLLNATGTARTQLLRSLLGIDELQRLGRRAEDHRARVDALLRKATEARGRLREDPEADAHRLRSQQTEAEKSAAELSGHLDTLRRLQHEAGGLQQHGAETARAASALAERTATDVQAPLAALVTYDRILQEQLDTLDRTHEDTTRQRDLLQAALDEDRGSGLTITALAAAAEVLQAAPGLLSTLGEQQQELQQDLDRLREDDHSIQEDSDRLAKQAARLPELDEDAERARKQVEEAETALARLTATLRVLLEEGAAVAEHHAAQAAARSRLDDLTAASATADTALEEQRGRLQEAAKKLEAVQRGEAAHTAGASLSPGDACPVCTHPLDAAYTAPDPQDPKALKRAKRAHSAAATAVNDALTAQQQVQADIRQAEQDEQHHLQAADAARGRLSAQLSPARDHARSVAALTGHDEPDSFAAHLVADITTTADTLLAQTQPSATERLTLLDTLLEGARVRTEDAHRSAARIRDTAASATADVHTAQAVLTQRRKTLETARKKARQEQQRLDRARQQFLTRLEALPRPVQISLPDEDALPSPEAIAACASAATTHLERLSDLDREYTQVLRSLQQLAQQREDLAGEHRRRVAQPLRQQQTTLELRAEAATAASRLLNDAAVTVPSPPAAWDKPEDVAAYASALDAACADLREALDALQRATQATLEELASRAAAAFRTLTPLAPKAPLSPAADTNLLFTPSLLAPFHEQAGALQSQAAQAASGLAEATSQIPYARALDAAIKAGEQQQSAWAGLREELNDSRFPRHLAELRTHSLLTLGSRLLKDLSAGRFAFSKDFQIVSLGNNTARSPRTLSGGETFQASLALSLALVELHSRTSARLESLFLDEGFATLDAGALESALSTLRTHVGGDKLLAVISHLHPVAESVNDVLWVEKDVSGSTARWLTPQEHHTLVRSNFHNLAELT</sequence>
<evidence type="ECO:0000259" key="6">
    <source>
        <dbReference type="Pfam" id="PF13476"/>
    </source>
</evidence>
<feature type="coiled-coil region" evidence="4">
    <location>
        <begin position="639"/>
        <end position="669"/>
    </location>
</feature>
<dbReference type="Proteomes" id="UP000032234">
    <property type="component" value="Chromosome"/>
</dbReference>
<dbReference type="Pfam" id="PF13558">
    <property type="entry name" value="SbcC_Walker_B"/>
    <property type="match status" value="1"/>
</dbReference>
<feature type="region of interest" description="Disordered" evidence="5">
    <location>
        <begin position="490"/>
        <end position="511"/>
    </location>
</feature>
<accession>A0A0C5FUS3</accession>
<dbReference type="STRING" id="477245.TU94_00090"/>
<dbReference type="InterPro" id="IPR038729">
    <property type="entry name" value="Rad50/SbcC_AAA"/>
</dbReference>
<dbReference type="Gene3D" id="3.40.50.300">
    <property type="entry name" value="P-loop containing nucleotide triphosphate hydrolases"/>
    <property type="match status" value="2"/>
</dbReference>
<feature type="region of interest" description="Disordered" evidence="5">
    <location>
        <begin position="203"/>
        <end position="231"/>
    </location>
</feature>
<name>A0A0C5FUS3_9ACTN</name>
<gene>
    <name evidence="7" type="ORF">TU94_00090</name>
</gene>
<dbReference type="Pfam" id="PF13476">
    <property type="entry name" value="AAA_23"/>
    <property type="match status" value="1"/>
</dbReference>
<keyword evidence="8" id="KW-1185">Reference proteome</keyword>
<reference evidence="7 8" key="1">
    <citation type="submission" date="2015-02" db="EMBL/GenBank/DDBJ databases">
        <title>Genome sequence of thermotolerant Streptomyces cyaneogriseus subsp. Noncyanogenus NMWT1, the producer of nematocidal antibiotics nemadectin.</title>
        <authorList>
            <person name="Wang H."/>
            <person name="Li C."/>
            <person name="Xiang W."/>
            <person name="Wang X."/>
        </authorList>
    </citation>
    <scope>NUCLEOTIDE SEQUENCE [LARGE SCALE GENOMIC DNA]</scope>
    <source>
        <strain evidence="7 8">NMWT 1</strain>
    </source>
</reference>